<dbReference type="InterPro" id="IPR031939">
    <property type="entry name" value="Adhesin_E-like"/>
</dbReference>
<dbReference type="EMBL" id="BAAAGA010000001">
    <property type="protein sequence ID" value="GAA0612231.1"/>
    <property type="molecule type" value="Genomic_DNA"/>
</dbReference>
<feature type="signal peptide" evidence="1">
    <location>
        <begin position="1"/>
        <end position="20"/>
    </location>
</feature>
<accession>A0ABN1GII4</accession>
<dbReference type="RefSeq" id="WP_343789562.1">
    <property type="nucleotide sequence ID" value="NZ_BAAAGA010000001.1"/>
</dbReference>
<reference evidence="3 4" key="1">
    <citation type="journal article" date="2019" name="Int. J. Syst. Evol. Microbiol.">
        <title>The Global Catalogue of Microorganisms (GCM) 10K type strain sequencing project: providing services to taxonomists for standard genome sequencing and annotation.</title>
        <authorList>
            <consortium name="The Broad Institute Genomics Platform"/>
            <consortium name="The Broad Institute Genome Sequencing Center for Infectious Disease"/>
            <person name="Wu L."/>
            <person name="Ma J."/>
        </authorList>
    </citation>
    <scope>NUCLEOTIDE SEQUENCE [LARGE SCALE GENOMIC DNA]</scope>
    <source>
        <strain evidence="3 4">JCM 12928</strain>
    </source>
</reference>
<gene>
    <name evidence="3" type="ORF">GCM10009422_03960</name>
</gene>
<evidence type="ECO:0000256" key="1">
    <source>
        <dbReference type="SAM" id="SignalP"/>
    </source>
</evidence>
<organism evidence="3 4">
    <name type="scientific">Brevundimonas kwangchunensis</name>
    <dbReference type="NCBI Taxonomy" id="322163"/>
    <lineage>
        <taxon>Bacteria</taxon>
        <taxon>Pseudomonadati</taxon>
        <taxon>Pseudomonadota</taxon>
        <taxon>Alphaproteobacteria</taxon>
        <taxon>Caulobacterales</taxon>
        <taxon>Caulobacteraceae</taxon>
        <taxon>Brevundimonas</taxon>
    </lineage>
</organism>
<proteinExistence type="predicted"/>
<feature type="chain" id="PRO_5045902413" description="Surface-adhesin protein E-like domain-containing protein" evidence="1">
    <location>
        <begin position="21"/>
        <end position="144"/>
    </location>
</feature>
<dbReference type="Proteomes" id="UP001501352">
    <property type="component" value="Unassembled WGS sequence"/>
</dbReference>
<name>A0ABN1GII4_9CAUL</name>
<evidence type="ECO:0000313" key="4">
    <source>
        <dbReference type="Proteomes" id="UP001501352"/>
    </source>
</evidence>
<evidence type="ECO:0000313" key="3">
    <source>
        <dbReference type="EMBL" id="GAA0612231.1"/>
    </source>
</evidence>
<feature type="domain" description="Surface-adhesin protein E-like" evidence="2">
    <location>
        <begin position="32"/>
        <end position="123"/>
    </location>
</feature>
<protein>
    <recommendedName>
        <fullName evidence="2">Surface-adhesin protein E-like domain-containing protein</fullName>
    </recommendedName>
</protein>
<dbReference type="Pfam" id="PF16747">
    <property type="entry name" value="Adhesin_E"/>
    <property type="match status" value="1"/>
</dbReference>
<sequence>MKSAILGLAVLGAVAMPASAEDWHIYSRSQLNAFMAQVDSIATMDDVTSMTVAQVPRQGAAGNLGHTTELYQFRCAARQWRTAGQVEYGPNGAEMDRYPEDNAAWEPVRAQSIPEQLMGIACEGARANPPTWPTIRAWIDAGRP</sequence>
<keyword evidence="4" id="KW-1185">Reference proteome</keyword>
<keyword evidence="1" id="KW-0732">Signal</keyword>
<comment type="caution">
    <text evidence="3">The sequence shown here is derived from an EMBL/GenBank/DDBJ whole genome shotgun (WGS) entry which is preliminary data.</text>
</comment>
<evidence type="ECO:0000259" key="2">
    <source>
        <dbReference type="Pfam" id="PF16747"/>
    </source>
</evidence>